<dbReference type="AlphaFoldDB" id="A0ABC8QSL7"/>
<dbReference type="Proteomes" id="UP001642360">
    <property type="component" value="Unassembled WGS sequence"/>
</dbReference>
<gene>
    <name evidence="1" type="ORF">ILEXP_LOCUS2342</name>
</gene>
<proteinExistence type="predicted"/>
<evidence type="ECO:0000313" key="2">
    <source>
        <dbReference type="Proteomes" id="UP001642360"/>
    </source>
</evidence>
<organism evidence="1 2">
    <name type="scientific">Ilex paraguariensis</name>
    <name type="common">yerba mate</name>
    <dbReference type="NCBI Taxonomy" id="185542"/>
    <lineage>
        <taxon>Eukaryota</taxon>
        <taxon>Viridiplantae</taxon>
        <taxon>Streptophyta</taxon>
        <taxon>Embryophyta</taxon>
        <taxon>Tracheophyta</taxon>
        <taxon>Spermatophyta</taxon>
        <taxon>Magnoliopsida</taxon>
        <taxon>eudicotyledons</taxon>
        <taxon>Gunneridae</taxon>
        <taxon>Pentapetalae</taxon>
        <taxon>asterids</taxon>
        <taxon>campanulids</taxon>
        <taxon>Aquifoliales</taxon>
        <taxon>Aquifoliaceae</taxon>
        <taxon>Ilex</taxon>
    </lineage>
</organism>
<name>A0ABC8QSL7_9AQUA</name>
<protein>
    <submittedName>
        <fullName evidence="1">Uncharacterized protein</fullName>
    </submittedName>
</protein>
<dbReference type="PANTHER" id="PTHR15600">
    <property type="entry name" value="SACSIN"/>
    <property type="match status" value="1"/>
</dbReference>
<comment type="caution">
    <text evidence="1">The sequence shown here is derived from an EMBL/GenBank/DDBJ whole genome shotgun (WGS) entry which is preliminary data.</text>
</comment>
<evidence type="ECO:0000313" key="1">
    <source>
        <dbReference type="EMBL" id="CAK9135397.1"/>
    </source>
</evidence>
<keyword evidence="2" id="KW-1185">Reference proteome</keyword>
<dbReference type="InterPro" id="IPR052972">
    <property type="entry name" value="Sacsin_chaperone_reg"/>
</dbReference>
<reference evidence="1 2" key="1">
    <citation type="submission" date="2024-02" db="EMBL/GenBank/DDBJ databases">
        <authorList>
            <person name="Vignale AGUSTIN F."/>
            <person name="Sosa J E."/>
            <person name="Modenutti C."/>
        </authorList>
    </citation>
    <scope>NUCLEOTIDE SEQUENCE [LARGE SCALE GENOMIC DNA]</scope>
</reference>
<dbReference type="PANTHER" id="PTHR15600:SF42">
    <property type="entry name" value="SACSIN"/>
    <property type="match status" value="1"/>
</dbReference>
<sequence>MVSFSTWEEESPHPQQDYSIHLDSSYASVRNPFSEKKWKKFQLSSLFGTSNAAIKLHLIDVNLHQGGIRVVDQWLIVLSLGSGQTRNLALDRTHILTWIHIV</sequence>
<accession>A0ABC8QSL7</accession>
<dbReference type="EMBL" id="CAUOFW020000706">
    <property type="protein sequence ID" value="CAK9135397.1"/>
    <property type="molecule type" value="Genomic_DNA"/>
</dbReference>